<dbReference type="EMBL" id="JACOQH010000005">
    <property type="protein sequence ID" value="MBC5754023.1"/>
    <property type="molecule type" value="Genomic_DNA"/>
</dbReference>
<reference evidence="3 4" key="1">
    <citation type="submission" date="2020-08" db="EMBL/GenBank/DDBJ databases">
        <title>Genome public.</title>
        <authorList>
            <person name="Liu C."/>
            <person name="Sun Q."/>
        </authorList>
    </citation>
    <scope>NUCLEOTIDE SEQUENCE [LARGE SCALE GENOMIC DNA]</scope>
    <source>
        <strain evidence="3 4">BX0805</strain>
    </source>
</reference>
<evidence type="ECO:0000256" key="2">
    <source>
        <dbReference type="SAM" id="Phobius"/>
    </source>
</evidence>
<gene>
    <name evidence="3" type="ORF">H8Z76_08280</name>
</gene>
<feature type="transmembrane region" description="Helical" evidence="2">
    <location>
        <begin position="239"/>
        <end position="262"/>
    </location>
</feature>
<proteinExistence type="predicted"/>
<accession>A0ABR7IAQ5</accession>
<protein>
    <submittedName>
        <fullName evidence="3">Sigma-70 family RNA polymerase sigma factor</fullName>
    </submittedName>
</protein>
<evidence type="ECO:0000313" key="4">
    <source>
        <dbReference type="Proteomes" id="UP000621540"/>
    </source>
</evidence>
<keyword evidence="2" id="KW-0812">Transmembrane</keyword>
<keyword evidence="4" id="KW-1185">Reference proteome</keyword>
<comment type="caution">
    <text evidence="3">The sequence shown here is derived from an EMBL/GenBank/DDBJ whole genome shotgun (WGS) entry which is preliminary data.</text>
</comment>
<keyword evidence="2" id="KW-1133">Transmembrane helix</keyword>
<evidence type="ECO:0000256" key="1">
    <source>
        <dbReference type="SAM" id="MobiDB-lite"/>
    </source>
</evidence>
<keyword evidence="2" id="KW-0472">Membrane</keyword>
<feature type="compositionally biased region" description="Low complexity" evidence="1">
    <location>
        <begin position="329"/>
        <end position="390"/>
    </location>
</feature>
<feature type="compositionally biased region" description="Polar residues" evidence="1">
    <location>
        <begin position="301"/>
        <end position="328"/>
    </location>
</feature>
<sequence>MLDPELETAIRQIKGAQQNGFITFYNKTFHYVYTRAKYLFPSLMECREFIKQVYLSCYLHIAELTPGTDLEKWLSRRLLSRYHKLLVENSIDAFAQAANSEVFSVSLDPGAESVLGCMDLETCSHILQGQLKELPTLPRILFLSFFHDGLSAQELSVCFECPESAVLWELNRTKNVLQKAYLQSAPENGQVLYPFNLKLVYHALELQNKKFVSTTEFARLVWDSIACELTFKKAPKKKVLTLPLLLCFSALILAFIVCVMYSHGYFSSSASTKEKQDAANSVYESTESSVSFPYSEDDLKPSSTTTIKDENGNVTTYDESGSEIPTPQTTTPNTDSNTSSNTGSSAGSNTGSTSSEETETSASSGNTSKTAPTVAAPTVTEPTVNAPTVAEPSVAEPSVKTPTPPDEPKTSSN</sequence>
<organism evidence="3 4">
    <name type="scientific">Roseburia yibonii</name>
    <dbReference type="NCBI Taxonomy" id="2763063"/>
    <lineage>
        <taxon>Bacteria</taxon>
        <taxon>Bacillati</taxon>
        <taxon>Bacillota</taxon>
        <taxon>Clostridia</taxon>
        <taxon>Lachnospirales</taxon>
        <taxon>Lachnospiraceae</taxon>
        <taxon>Roseburia</taxon>
    </lineage>
</organism>
<name>A0ABR7IAQ5_9FIRM</name>
<evidence type="ECO:0000313" key="3">
    <source>
        <dbReference type="EMBL" id="MBC5754023.1"/>
    </source>
</evidence>
<feature type="region of interest" description="Disordered" evidence="1">
    <location>
        <begin position="292"/>
        <end position="413"/>
    </location>
</feature>
<dbReference type="Proteomes" id="UP000621540">
    <property type="component" value="Unassembled WGS sequence"/>
</dbReference>
<dbReference type="RefSeq" id="WP_186982223.1">
    <property type="nucleotide sequence ID" value="NZ_JACOQH010000005.1"/>
</dbReference>